<evidence type="ECO:0000259" key="1">
    <source>
        <dbReference type="Pfam" id="PF06983"/>
    </source>
</evidence>
<keyword evidence="3" id="KW-1185">Reference proteome</keyword>
<dbReference type="RefSeq" id="WP_146689878.1">
    <property type="nucleotide sequence ID" value="NZ_LT629750.1"/>
</dbReference>
<gene>
    <name evidence="2" type="ORF">SAMN05444158_5993</name>
</gene>
<feature type="domain" description="PhnB-like" evidence="1">
    <location>
        <begin position="2"/>
        <end position="130"/>
    </location>
</feature>
<dbReference type="InterPro" id="IPR029068">
    <property type="entry name" value="Glyas_Bleomycin-R_OHBP_Dase"/>
</dbReference>
<accession>A0A1H2A9J3</accession>
<protein>
    <submittedName>
        <fullName evidence="2">PhnB protein</fullName>
    </submittedName>
</protein>
<dbReference type="EMBL" id="LT629750">
    <property type="protein sequence ID" value="SDT42655.1"/>
    <property type="molecule type" value="Genomic_DNA"/>
</dbReference>
<evidence type="ECO:0000313" key="3">
    <source>
        <dbReference type="Proteomes" id="UP000243904"/>
    </source>
</evidence>
<dbReference type="SUPFAM" id="SSF54593">
    <property type="entry name" value="Glyoxalase/Bleomycin resistance protein/Dihydroxybiphenyl dioxygenase"/>
    <property type="match status" value="1"/>
</dbReference>
<dbReference type="Proteomes" id="UP000243904">
    <property type="component" value="Chromosome I"/>
</dbReference>
<dbReference type="CDD" id="cd06588">
    <property type="entry name" value="PhnB_like"/>
    <property type="match status" value="1"/>
</dbReference>
<dbReference type="PANTHER" id="PTHR33990">
    <property type="entry name" value="PROTEIN YJDN-RELATED"/>
    <property type="match status" value="1"/>
</dbReference>
<dbReference type="PANTHER" id="PTHR33990:SF1">
    <property type="entry name" value="PROTEIN YJDN"/>
    <property type="match status" value="1"/>
</dbReference>
<proteinExistence type="predicted"/>
<sequence>MQINPYLFYDSNCEAAFKFYERVLGGKIEMMLRNEEAPESMPSPPERKKNIMHARMSIDGQVLMASDAPPEHFHKPQGFSVSLTVGDPAEAERKFKALCEGGSVNMPFSKTFFSRGFGMVVDQFGIPWMVNCPLEGH</sequence>
<reference evidence="3" key="1">
    <citation type="submission" date="2016-10" db="EMBL/GenBank/DDBJ databases">
        <authorList>
            <person name="Varghese N."/>
            <person name="Submissions S."/>
        </authorList>
    </citation>
    <scope>NUCLEOTIDE SEQUENCE [LARGE SCALE GENOMIC DNA]</scope>
    <source>
        <strain evidence="3">GAS369</strain>
    </source>
</reference>
<dbReference type="Gene3D" id="3.10.180.10">
    <property type="entry name" value="2,3-Dihydroxybiphenyl 1,2-Dioxygenase, domain 1"/>
    <property type="match status" value="1"/>
</dbReference>
<name>A0A1H2A9J3_9BRAD</name>
<dbReference type="InterPro" id="IPR028973">
    <property type="entry name" value="PhnB-like"/>
</dbReference>
<dbReference type="AlphaFoldDB" id="A0A1H2A9J3"/>
<evidence type="ECO:0000313" key="2">
    <source>
        <dbReference type="EMBL" id="SDT42655.1"/>
    </source>
</evidence>
<dbReference type="Pfam" id="PF06983">
    <property type="entry name" value="3-dmu-9_3-mt"/>
    <property type="match status" value="1"/>
</dbReference>
<organism evidence="2 3">
    <name type="scientific">Bradyrhizobium canariense</name>
    <dbReference type="NCBI Taxonomy" id="255045"/>
    <lineage>
        <taxon>Bacteria</taxon>
        <taxon>Pseudomonadati</taxon>
        <taxon>Pseudomonadota</taxon>
        <taxon>Alphaproteobacteria</taxon>
        <taxon>Hyphomicrobiales</taxon>
        <taxon>Nitrobacteraceae</taxon>
        <taxon>Bradyrhizobium</taxon>
    </lineage>
</organism>